<feature type="transmembrane region" description="Helical" evidence="1">
    <location>
        <begin position="38"/>
        <end position="61"/>
    </location>
</feature>
<protein>
    <submittedName>
        <fullName evidence="2">DUF3397 domain-containing protein</fullName>
    </submittedName>
</protein>
<keyword evidence="1" id="KW-0472">Membrane</keyword>
<keyword evidence="1" id="KW-0812">Transmembrane</keyword>
<dbReference type="InterPro" id="IPR016945">
    <property type="entry name" value="UCP030092"/>
</dbReference>
<reference evidence="2 3" key="1">
    <citation type="submission" date="2018-08" db="EMBL/GenBank/DDBJ databases">
        <title>Bacillus jemisoniae sp. nov., Bacillus chryseoplanitiae sp. nov., Bacillus resnikiae sp. nov., and Bacillus frankliniae sp. nov., isolated from Viking spacecraft and associated surfaces.</title>
        <authorList>
            <person name="Seuylemezian A."/>
            <person name="Vaishampayan P."/>
        </authorList>
    </citation>
    <scope>NUCLEOTIDE SEQUENCE [LARGE SCALE GENOMIC DNA]</scope>
    <source>
        <strain evidence="2 3">MA001</strain>
    </source>
</reference>
<dbReference type="Pfam" id="PF11877">
    <property type="entry name" value="DUF3397"/>
    <property type="match status" value="1"/>
</dbReference>
<evidence type="ECO:0000313" key="2">
    <source>
        <dbReference type="EMBL" id="RID87688.1"/>
    </source>
</evidence>
<keyword evidence="1" id="KW-1133">Transmembrane helix</keyword>
<feature type="transmembrane region" description="Helical" evidence="1">
    <location>
        <begin position="99"/>
        <end position="121"/>
    </location>
</feature>
<dbReference type="InterPro" id="IPR024515">
    <property type="entry name" value="DUF3397"/>
</dbReference>
<sequence>MEFVVSAFVATFVTLPILGYIVFFTVAKQMTKNHRRSVRIAMDLSTIFFIFAVNYLIMVIWNKQLFWVLMLIVLTIACTVVLVHYKVKQEIIFPKVLKGFWRLNFACFFCTYCALVLYGLVTRILRVLLF</sequence>
<gene>
    <name evidence="2" type="ORF">D1953_05755</name>
</gene>
<dbReference type="AlphaFoldDB" id="A0A398BG71"/>
<proteinExistence type="predicted"/>
<feature type="transmembrane region" description="Helical" evidence="1">
    <location>
        <begin position="67"/>
        <end position="87"/>
    </location>
</feature>
<dbReference type="EMBL" id="QWVS01000011">
    <property type="protein sequence ID" value="RID87688.1"/>
    <property type="molecule type" value="Genomic_DNA"/>
</dbReference>
<dbReference type="Proteomes" id="UP000266016">
    <property type="component" value="Unassembled WGS sequence"/>
</dbReference>
<evidence type="ECO:0000313" key="3">
    <source>
        <dbReference type="Proteomes" id="UP000266016"/>
    </source>
</evidence>
<evidence type="ECO:0000256" key="1">
    <source>
        <dbReference type="SAM" id="Phobius"/>
    </source>
</evidence>
<dbReference type="PIRSF" id="PIRSF030092">
    <property type="entry name" value="UCP030092"/>
    <property type="match status" value="1"/>
</dbReference>
<keyword evidence="3" id="KW-1185">Reference proteome</keyword>
<name>A0A398BG71_9BACI</name>
<comment type="caution">
    <text evidence="2">The sequence shown here is derived from an EMBL/GenBank/DDBJ whole genome shotgun (WGS) entry which is preliminary data.</text>
</comment>
<accession>A0A398BG71</accession>
<dbReference type="RefSeq" id="WP_119116205.1">
    <property type="nucleotide sequence ID" value="NZ_QWVS01000011.1"/>
</dbReference>
<organism evidence="2 3">
    <name type="scientific">Peribacillus asahii</name>
    <dbReference type="NCBI Taxonomy" id="228899"/>
    <lineage>
        <taxon>Bacteria</taxon>
        <taxon>Bacillati</taxon>
        <taxon>Bacillota</taxon>
        <taxon>Bacilli</taxon>
        <taxon>Bacillales</taxon>
        <taxon>Bacillaceae</taxon>
        <taxon>Peribacillus</taxon>
    </lineage>
</organism>
<feature type="transmembrane region" description="Helical" evidence="1">
    <location>
        <begin position="6"/>
        <end position="26"/>
    </location>
</feature>